<dbReference type="RefSeq" id="WP_284364017.1">
    <property type="nucleotide sequence ID" value="NZ_BSNI01000002.1"/>
</dbReference>
<evidence type="ECO:0000313" key="3">
    <source>
        <dbReference type="Proteomes" id="UP001161405"/>
    </source>
</evidence>
<gene>
    <name evidence="2" type="ORF">GCM10007879_19370</name>
</gene>
<reference evidence="2" key="2">
    <citation type="submission" date="2023-01" db="EMBL/GenBank/DDBJ databases">
        <title>Draft genome sequence of Maritalea porphyrae strain NBRC 107169.</title>
        <authorList>
            <person name="Sun Q."/>
            <person name="Mori K."/>
        </authorList>
    </citation>
    <scope>NUCLEOTIDE SEQUENCE</scope>
    <source>
        <strain evidence="2">NBRC 107169</strain>
    </source>
</reference>
<keyword evidence="1" id="KW-1133">Transmembrane helix</keyword>
<name>A0ABQ5UQZ1_9HYPH</name>
<proteinExistence type="predicted"/>
<dbReference type="Proteomes" id="UP001161405">
    <property type="component" value="Unassembled WGS sequence"/>
</dbReference>
<keyword evidence="1" id="KW-0472">Membrane</keyword>
<protein>
    <submittedName>
        <fullName evidence="2">Uncharacterized protein</fullName>
    </submittedName>
</protein>
<reference evidence="2" key="1">
    <citation type="journal article" date="2014" name="Int. J. Syst. Evol. Microbiol.">
        <title>Complete genome of a new Firmicutes species belonging to the dominant human colonic microbiota ('Ruminococcus bicirculans') reveals two chromosomes and a selective capacity to utilize plant glucans.</title>
        <authorList>
            <consortium name="NISC Comparative Sequencing Program"/>
            <person name="Wegmann U."/>
            <person name="Louis P."/>
            <person name="Goesmann A."/>
            <person name="Henrissat B."/>
            <person name="Duncan S.H."/>
            <person name="Flint H.J."/>
        </authorList>
    </citation>
    <scope>NUCLEOTIDE SEQUENCE</scope>
    <source>
        <strain evidence="2">NBRC 107169</strain>
    </source>
</reference>
<evidence type="ECO:0000313" key="2">
    <source>
        <dbReference type="EMBL" id="GLQ17688.1"/>
    </source>
</evidence>
<dbReference type="EMBL" id="BSNI01000002">
    <property type="protein sequence ID" value="GLQ17688.1"/>
    <property type="molecule type" value="Genomic_DNA"/>
</dbReference>
<keyword evidence="1" id="KW-0812">Transmembrane</keyword>
<feature type="transmembrane region" description="Helical" evidence="1">
    <location>
        <begin position="82"/>
        <end position="101"/>
    </location>
</feature>
<sequence>MSGILDYFDLQSDERKKQKSARDLGLQTMVDPKTPGAPDAATPPQFAPVWPQYIALVLGIVADPFIKSYIATKSFGMDLGAIGPLLAFSIVMGIMILPGVYKNSFAPDKPILVQLAAIFTAGVGWQTLFEAAAKTVS</sequence>
<feature type="transmembrane region" description="Helical" evidence="1">
    <location>
        <begin position="113"/>
        <end position="133"/>
    </location>
</feature>
<organism evidence="2 3">
    <name type="scientific">Maritalea porphyrae</name>
    <dbReference type="NCBI Taxonomy" id="880732"/>
    <lineage>
        <taxon>Bacteria</taxon>
        <taxon>Pseudomonadati</taxon>
        <taxon>Pseudomonadota</taxon>
        <taxon>Alphaproteobacteria</taxon>
        <taxon>Hyphomicrobiales</taxon>
        <taxon>Devosiaceae</taxon>
        <taxon>Maritalea</taxon>
    </lineage>
</organism>
<comment type="caution">
    <text evidence="2">The sequence shown here is derived from an EMBL/GenBank/DDBJ whole genome shotgun (WGS) entry which is preliminary data.</text>
</comment>
<accession>A0ABQ5UQZ1</accession>
<feature type="transmembrane region" description="Helical" evidence="1">
    <location>
        <begin position="50"/>
        <end position="70"/>
    </location>
</feature>
<keyword evidence="3" id="KW-1185">Reference proteome</keyword>
<evidence type="ECO:0000256" key="1">
    <source>
        <dbReference type="SAM" id="Phobius"/>
    </source>
</evidence>